<gene>
    <name evidence="1" type="ORF">KSMBR1_1970</name>
</gene>
<accession>A0A2C9CFU5</accession>
<name>A0A2C9CFU5_KUEST</name>
<evidence type="ECO:0008006" key="3">
    <source>
        <dbReference type="Google" id="ProtNLM"/>
    </source>
</evidence>
<dbReference type="AlphaFoldDB" id="A0A2C9CFU5"/>
<protein>
    <recommendedName>
        <fullName evidence="3">Class I SAM-dependent methyltransferase</fullName>
    </recommendedName>
</protein>
<proteinExistence type="predicted"/>
<dbReference type="InterPro" id="IPR029063">
    <property type="entry name" value="SAM-dependent_MTases_sf"/>
</dbReference>
<reference evidence="2" key="1">
    <citation type="submission" date="2017-10" db="EMBL/GenBank/DDBJ databases">
        <authorList>
            <person name="Frank J."/>
        </authorList>
    </citation>
    <scope>NUCLEOTIDE SEQUENCE [LARGE SCALE GENOMIC DNA]</scope>
</reference>
<dbReference type="Gene3D" id="3.40.50.150">
    <property type="entry name" value="Vaccinia Virus protein VP39"/>
    <property type="match status" value="1"/>
</dbReference>
<dbReference type="SUPFAM" id="SSF53335">
    <property type="entry name" value="S-adenosyl-L-methionine-dependent methyltransferases"/>
    <property type="match status" value="1"/>
</dbReference>
<evidence type="ECO:0000313" key="2">
    <source>
        <dbReference type="Proteomes" id="UP000221734"/>
    </source>
</evidence>
<sequence>MKAEVKASKIEINELPRYSPWPSRLFGLSDWDIKHRNNVIVSHEYGEKWGRLLSKYQERKFTNINEVLHYLFDTHFSDNILFHIYENIYYSANTPVFWDFFYNQIIQAITRYLTPNDTLVEMGCGWGRNLFTLYQRKLFKNAIGGEFTQEGITLGNLIAKEFNVPLEFFHFDYYNPKQEFMEKINGTVVFSHNSIEQITQMPQKTILSLIENRPKIVFHFEPIYEYRNKDTLLHYMWKRYTQVNEYNINLLTLLKDFEKKGQIRIDLEVPHVLGLNAFNPGSFIVWQPI</sequence>
<dbReference type="EMBL" id="LT934425">
    <property type="protein sequence ID" value="SOH04468.1"/>
    <property type="molecule type" value="Genomic_DNA"/>
</dbReference>
<keyword evidence="2" id="KW-1185">Reference proteome</keyword>
<evidence type="ECO:0000313" key="1">
    <source>
        <dbReference type="EMBL" id="SOH04468.1"/>
    </source>
</evidence>
<dbReference type="KEGG" id="kst:KSMBR1_1970"/>
<organism evidence="1 2">
    <name type="scientific">Kuenenia stuttgartiensis</name>
    <dbReference type="NCBI Taxonomy" id="174633"/>
    <lineage>
        <taxon>Bacteria</taxon>
        <taxon>Pseudomonadati</taxon>
        <taxon>Planctomycetota</taxon>
        <taxon>Candidatus Brocadiia</taxon>
        <taxon>Candidatus Brocadiales</taxon>
        <taxon>Candidatus Brocadiaceae</taxon>
        <taxon>Candidatus Kuenenia</taxon>
    </lineage>
</organism>
<dbReference type="Proteomes" id="UP000221734">
    <property type="component" value="Chromosome Kuenenia_stuttgartiensis_MBR1"/>
</dbReference>